<reference evidence="3 4" key="1">
    <citation type="submission" date="2014-06" db="EMBL/GenBank/DDBJ databases">
        <title>Draft genome sequence of Bacillus manliponensis JCM 15802 (MCCC 1A00708).</title>
        <authorList>
            <person name="Lai Q."/>
            <person name="Liu Y."/>
            <person name="Shao Z."/>
        </authorList>
    </citation>
    <scope>NUCLEOTIDE SEQUENCE [LARGE SCALE GENOMIC DNA]</scope>
    <source>
        <strain evidence="3 4">JCM 15802</strain>
    </source>
</reference>
<dbReference type="SMART" id="SM00450">
    <property type="entry name" value="RHOD"/>
    <property type="match status" value="1"/>
</dbReference>
<evidence type="ECO:0000313" key="4">
    <source>
        <dbReference type="Proteomes" id="UP000027822"/>
    </source>
</evidence>
<dbReference type="RefSeq" id="WP_034639329.1">
    <property type="nucleotide sequence ID" value="NZ_CBCSJC010000008.1"/>
</dbReference>
<dbReference type="PROSITE" id="PS50206">
    <property type="entry name" value="RHODANESE_3"/>
    <property type="match status" value="1"/>
</dbReference>
<dbReference type="PROSITE" id="PS01148">
    <property type="entry name" value="UPF0033"/>
    <property type="match status" value="1"/>
</dbReference>
<dbReference type="Pfam" id="PF01206">
    <property type="entry name" value="TusA"/>
    <property type="match status" value="1"/>
</dbReference>
<comment type="similarity">
    <text evidence="1">Belongs to the sulfur carrier protein TusA family.</text>
</comment>
<dbReference type="eggNOG" id="COG0607">
    <property type="taxonomic scope" value="Bacteria"/>
</dbReference>
<protein>
    <recommendedName>
        <fullName evidence="2">Rhodanese domain-containing protein</fullName>
    </recommendedName>
</protein>
<dbReference type="AlphaFoldDB" id="A0A073JVP7"/>
<dbReference type="InterPro" id="IPR036873">
    <property type="entry name" value="Rhodanese-like_dom_sf"/>
</dbReference>
<organism evidence="3 4">
    <name type="scientific">Bacillus manliponensis</name>
    <dbReference type="NCBI Taxonomy" id="574376"/>
    <lineage>
        <taxon>Bacteria</taxon>
        <taxon>Bacillati</taxon>
        <taxon>Bacillota</taxon>
        <taxon>Bacilli</taxon>
        <taxon>Bacillales</taxon>
        <taxon>Bacillaceae</taxon>
        <taxon>Bacillus</taxon>
        <taxon>Bacillus cereus group</taxon>
    </lineage>
</organism>
<dbReference type="eggNOG" id="COG0425">
    <property type="taxonomic scope" value="Bacteria"/>
</dbReference>
<dbReference type="Gene3D" id="3.30.110.40">
    <property type="entry name" value="TusA-like domain"/>
    <property type="match status" value="1"/>
</dbReference>
<dbReference type="InterPro" id="IPR001455">
    <property type="entry name" value="TusA-like"/>
</dbReference>
<comment type="caution">
    <text evidence="3">The sequence shown here is derived from an EMBL/GenBank/DDBJ whole genome shotgun (WGS) entry which is preliminary data.</text>
</comment>
<dbReference type="InterPro" id="IPR001763">
    <property type="entry name" value="Rhodanese-like_dom"/>
</dbReference>
<evidence type="ECO:0000259" key="2">
    <source>
        <dbReference type="PROSITE" id="PS50206"/>
    </source>
</evidence>
<sequence>MTIKVDLTLDCKGLACPMPIVRTKKAIDALQAGQVVEVEATDKGSLADIQSWAKNVGHQYLGSKEEDNVFKHYVRKASEVEVKEAISYPYIVTNEELKVALASGENYILLDVREPAEFIFGHIPSAVSIPLGELEERYGELDQMKSIYVICRTGSRSDLACQSLEKHGFSHVKNVLPGMSEWKGAIEKN</sequence>
<feature type="domain" description="Rhodanese" evidence="2">
    <location>
        <begin position="103"/>
        <end position="187"/>
    </location>
</feature>
<dbReference type="SUPFAM" id="SSF64307">
    <property type="entry name" value="SirA-like"/>
    <property type="match status" value="1"/>
</dbReference>
<accession>A0A073JVP7</accession>
<dbReference type="Pfam" id="PF00581">
    <property type="entry name" value="Rhodanese"/>
    <property type="match status" value="1"/>
</dbReference>
<evidence type="ECO:0000313" key="3">
    <source>
        <dbReference type="EMBL" id="KEK19084.1"/>
    </source>
</evidence>
<dbReference type="PANTHER" id="PTHR33279:SF6">
    <property type="entry name" value="SULFUR CARRIER PROTEIN YEDF-RELATED"/>
    <property type="match status" value="1"/>
</dbReference>
<dbReference type="Proteomes" id="UP000027822">
    <property type="component" value="Unassembled WGS sequence"/>
</dbReference>
<name>A0A073JVP7_9BACI</name>
<evidence type="ECO:0000256" key="1">
    <source>
        <dbReference type="ARBA" id="ARBA00008984"/>
    </source>
</evidence>
<dbReference type="STRING" id="574376.BAMA_24025"/>
<gene>
    <name evidence="3" type="ORF">BAMA_24025</name>
</gene>
<dbReference type="PANTHER" id="PTHR33279">
    <property type="entry name" value="SULFUR CARRIER PROTEIN YEDF-RELATED"/>
    <property type="match status" value="1"/>
</dbReference>
<dbReference type="Gene3D" id="3.40.250.10">
    <property type="entry name" value="Rhodanese-like domain"/>
    <property type="match status" value="1"/>
</dbReference>
<dbReference type="InterPro" id="IPR036868">
    <property type="entry name" value="TusA-like_sf"/>
</dbReference>
<keyword evidence="4" id="KW-1185">Reference proteome</keyword>
<dbReference type="OrthoDB" id="9796234at2"/>
<proteinExistence type="inferred from homology"/>
<dbReference type="EMBL" id="JOTN01000009">
    <property type="protein sequence ID" value="KEK19084.1"/>
    <property type="molecule type" value="Genomic_DNA"/>
</dbReference>
<dbReference type="SUPFAM" id="SSF52821">
    <property type="entry name" value="Rhodanese/Cell cycle control phosphatase"/>
    <property type="match status" value="1"/>
</dbReference>
<dbReference type="CDD" id="cd00158">
    <property type="entry name" value="RHOD"/>
    <property type="match status" value="1"/>
</dbReference>
<dbReference type="CDD" id="cd00291">
    <property type="entry name" value="SirA_YedF_YeeD"/>
    <property type="match status" value="1"/>
</dbReference>